<accession>H1XPB2</accession>
<feature type="domain" description="CheB-type methylesterase" evidence="9">
    <location>
        <begin position="156"/>
        <end position="348"/>
    </location>
</feature>
<sequence length="349" mass="38170">MTTARVLIVDDSALSRQILRRGLQEDPQIEVLAVASDPLKAASLIKKYNPNVLTLDVEMPGMNGIEFLKRLMASHPLPVVMVSSQTEKNSRITLEALALGAVDFILKPHKNIRNGLNLMMAELREKVKWAARSRISPPIKKNPKSTINTIEPKRSLTRTDHVIAVGASTGGIMAIRRLLCALPAESPGVLIVQHLPPPFTSMFARRLDEQCEIRVKEARTGARVEPGLALIAPGDYHMQLVRFGLEYRVICRKGAPVNGHRPSVDVLFRSVARHAGARAIGVLLTGMGNDGAEALLQMRRAGARTVAQDRKSSVVFGMPREAFARGGAERLADINQIPEIINAYLNGTL</sequence>
<comment type="PTM">
    <text evidence="5">Phosphorylated by CheA. Phosphorylation of the N-terminal regulatory domain activates the methylesterase activity.</text>
</comment>
<keyword evidence="3 5" id="KW-0378">Hydrolase</keyword>
<evidence type="ECO:0000256" key="1">
    <source>
        <dbReference type="ARBA" id="ARBA00022490"/>
    </source>
</evidence>
<dbReference type="PANTHER" id="PTHR42872:SF6">
    <property type="entry name" value="PROTEIN-GLUTAMATE METHYLESTERASE_PROTEIN-GLUTAMINE GLUTAMINASE"/>
    <property type="match status" value="1"/>
</dbReference>
<dbReference type="GO" id="GO:0006935">
    <property type="term" value="P:chemotaxis"/>
    <property type="evidence" value="ECO:0007669"/>
    <property type="project" value="UniProtKB-UniRule"/>
</dbReference>
<dbReference type="EC" id="3.5.1.44" evidence="5"/>
<dbReference type="PaxDb" id="880073-Calab_2617"/>
<dbReference type="CDD" id="cd16432">
    <property type="entry name" value="CheB_Rec"/>
    <property type="match status" value="1"/>
</dbReference>
<dbReference type="PROSITE" id="PS50110">
    <property type="entry name" value="RESPONSE_REGULATORY"/>
    <property type="match status" value="1"/>
</dbReference>
<evidence type="ECO:0000256" key="5">
    <source>
        <dbReference type="HAMAP-Rule" id="MF_00099"/>
    </source>
</evidence>
<evidence type="ECO:0000313" key="11">
    <source>
        <dbReference type="EMBL" id="EHO42227.1"/>
    </source>
</evidence>
<dbReference type="SUPFAM" id="SSF52738">
    <property type="entry name" value="Methylesterase CheB, C-terminal domain"/>
    <property type="match status" value="1"/>
</dbReference>
<dbReference type="CDD" id="cd17541">
    <property type="entry name" value="REC_CheB-like"/>
    <property type="match status" value="1"/>
</dbReference>
<dbReference type="NCBIfam" id="NF009206">
    <property type="entry name" value="PRK12555.1"/>
    <property type="match status" value="1"/>
</dbReference>
<dbReference type="OrthoDB" id="9793421at2"/>
<feature type="active site" evidence="5 6">
    <location>
        <position position="290"/>
    </location>
</feature>
<evidence type="ECO:0000256" key="6">
    <source>
        <dbReference type="PROSITE-ProRule" id="PRU00050"/>
    </source>
</evidence>
<keyword evidence="2 5" id="KW-0145">Chemotaxis</keyword>
<dbReference type="NCBIfam" id="NF001965">
    <property type="entry name" value="PRK00742.1"/>
    <property type="match status" value="1"/>
</dbReference>
<dbReference type="GO" id="GO:0050568">
    <property type="term" value="F:protein-glutamine glutaminase activity"/>
    <property type="evidence" value="ECO:0007669"/>
    <property type="project" value="UniProtKB-UniRule"/>
</dbReference>
<proteinExistence type="inferred from homology"/>
<comment type="subcellular location">
    <subcellularLocation>
        <location evidence="5">Cytoplasm</location>
    </subcellularLocation>
</comment>
<comment type="catalytic activity">
    <reaction evidence="4 5">
        <text>[protein]-L-glutamate 5-O-methyl ester + H2O = L-glutamyl-[protein] + methanol + H(+)</text>
        <dbReference type="Rhea" id="RHEA:23236"/>
        <dbReference type="Rhea" id="RHEA-COMP:10208"/>
        <dbReference type="Rhea" id="RHEA-COMP:10311"/>
        <dbReference type="ChEBI" id="CHEBI:15377"/>
        <dbReference type="ChEBI" id="CHEBI:15378"/>
        <dbReference type="ChEBI" id="CHEBI:17790"/>
        <dbReference type="ChEBI" id="CHEBI:29973"/>
        <dbReference type="ChEBI" id="CHEBI:82795"/>
        <dbReference type="EC" id="3.1.1.61"/>
    </reaction>
</comment>
<dbReference type="Pfam" id="PF01339">
    <property type="entry name" value="CheB_methylest"/>
    <property type="match status" value="1"/>
</dbReference>
<dbReference type="SUPFAM" id="SSF52172">
    <property type="entry name" value="CheY-like"/>
    <property type="match status" value="1"/>
</dbReference>
<evidence type="ECO:0000313" key="12">
    <source>
        <dbReference type="Proteomes" id="UP000004671"/>
    </source>
</evidence>
<dbReference type="HOGENOM" id="CLU_000445_51_0_0"/>
<dbReference type="FunCoup" id="H1XPB2">
    <property type="interactions" value="310"/>
</dbReference>
<evidence type="ECO:0000259" key="8">
    <source>
        <dbReference type="PROSITE" id="PS50110"/>
    </source>
</evidence>
<dbReference type="InParanoid" id="H1XPB2"/>
<feature type="domain" description="Response regulatory" evidence="8">
    <location>
        <begin position="5"/>
        <end position="122"/>
    </location>
</feature>
<reference evidence="10 13" key="2">
    <citation type="submission" date="2016-11" db="EMBL/GenBank/DDBJ databases">
        <title>Genomic analysis of Caldithrix abyssi and proposal of a novel bacterial phylum Caldithrichaeota.</title>
        <authorList>
            <person name="Kublanov I."/>
            <person name="Sigalova O."/>
            <person name="Gavrilov S."/>
            <person name="Lebedinsky A."/>
            <person name="Ivanova N."/>
            <person name="Daum C."/>
            <person name="Reddy T."/>
            <person name="Klenk H.P."/>
            <person name="Goker M."/>
            <person name="Reva O."/>
            <person name="Miroshnichenko M."/>
            <person name="Kyprides N."/>
            <person name="Woyke T."/>
            <person name="Gelfand M."/>
        </authorList>
    </citation>
    <scope>NUCLEOTIDE SEQUENCE [LARGE SCALE GENOMIC DNA]</scope>
    <source>
        <strain evidence="10 13">LF13</strain>
    </source>
</reference>
<dbReference type="Gene3D" id="3.40.50.180">
    <property type="entry name" value="Methylesterase CheB, C-terminal domain"/>
    <property type="match status" value="1"/>
</dbReference>
<dbReference type="STRING" id="880073.Cabys_1451"/>
<keyword evidence="1 5" id="KW-0963">Cytoplasm</keyword>
<dbReference type="InterPro" id="IPR011006">
    <property type="entry name" value="CheY-like_superfamily"/>
</dbReference>
<dbReference type="RefSeq" id="WP_006929500.1">
    <property type="nucleotide sequence ID" value="NZ_CM001402.1"/>
</dbReference>
<reference evidence="11 12" key="1">
    <citation type="submission" date="2011-09" db="EMBL/GenBank/DDBJ databases">
        <title>The permanent draft genome of Caldithrix abyssi DSM 13497.</title>
        <authorList>
            <consortium name="US DOE Joint Genome Institute (JGI-PGF)"/>
            <person name="Lucas S."/>
            <person name="Han J."/>
            <person name="Lapidus A."/>
            <person name="Bruce D."/>
            <person name="Goodwin L."/>
            <person name="Pitluck S."/>
            <person name="Peters L."/>
            <person name="Kyrpides N."/>
            <person name="Mavromatis K."/>
            <person name="Ivanova N."/>
            <person name="Mikhailova N."/>
            <person name="Chertkov O."/>
            <person name="Detter J.C."/>
            <person name="Tapia R."/>
            <person name="Han C."/>
            <person name="Land M."/>
            <person name="Hauser L."/>
            <person name="Markowitz V."/>
            <person name="Cheng J.-F."/>
            <person name="Hugenholtz P."/>
            <person name="Woyke T."/>
            <person name="Wu D."/>
            <person name="Spring S."/>
            <person name="Brambilla E."/>
            <person name="Klenk H.-P."/>
            <person name="Eisen J.A."/>
        </authorList>
    </citation>
    <scope>NUCLEOTIDE SEQUENCE [LARGE SCALE GENOMIC DNA]</scope>
    <source>
        <strain evidence="11 12">DSM 13497</strain>
    </source>
</reference>
<dbReference type="eggNOG" id="COG2201">
    <property type="taxonomic scope" value="Bacteria"/>
</dbReference>
<comment type="domain">
    <text evidence="5">Contains a C-terminal catalytic domain, and an N-terminal region which modulates catalytic activity.</text>
</comment>
<feature type="active site" evidence="5 6">
    <location>
        <position position="194"/>
    </location>
</feature>
<comment type="function">
    <text evidence="5">Involved in chemotaxis. Part of a chemotaxis signal transduction system that modulates chemotaxis in response to various stimuli. Catalyzes the demethylation of specific methylglutamate residues introduced into the chemoreceptors (methyl-accepting chemotaxis proteins or MCP) by CheR. Also mediates the irreversible deamidation of specific glutamine residues to glutamic acid.</text>
</comment>
<evidence type="ECO:0000256" key="2">
    <source>
        <dbReference type="ARBA" id="ARBA00022500"/>
    </source>
</evidence>
<evidence type="ECO:0000256" key="4">
    <source>
        <dbReference type="ARBA" id="ARBA00048267"/>
    </source>
</evidence>
<dbReference type="HAMAP" id="MF_00099">
    <property type="entry name" value="CheB_chemtxs"/>
    <property type="match status" value="1"/>
</dbReference>
<feature type="modified residue" description="4-aspartylphosphate" evidence="5 7">
    <location>
        <position position="56"/>
    </location>
</feature>
<comment type="catalytic activity">
    <reaction evidence="5">
        <text>L-glutaminyl-[protein] + H2O = L-glutamyl-[protein] + NH4(+)</text>
        <dbReference type="Rhea" id="RHEA:16441"/>
        <dbReference type="Rhea" id="RHEA-COMP:10207"/>
        <dbReference type="Rhea" id="RHEA-COMP:10208"/>
        <dbReference type="ChEBI" id="CHEBI:15377"/>
        <dbReference type="ChEBI" id="CHEBI:28938"/>
        <dbReference type="ChEBI" id="CHEBI:29973"/>
        <dbReference type="ChEBI" id="CHEBI:30011"/>
        <dbReference type="EC" id="3.5.1.44"/>
    </reaction>
</comment>
<dbReference type="PROSITE" id="PS50122">
    <property type="entry name" value="CHEB"/>
    <property type="match status" value="1"/>
</dbReference>
<dbReference type="InterPro" id="IPR035909">
    <property type="entry name" value="CheB_C"/>
</dbReference>
<dbReference type="InterPro" id="IPR001789">
    <property type="entry name" value="Sig_transdc_resp-reg_receiver"/>
</dbReference>
<evidence type="ECO:0000259" key="9">
    <source>
        <dbReference type="PROSITE" id="PS50122"/>
    </source>
</evidence>
<evidence type="ECO:0000256" key="3">
    <source>
        <dbReference type="ARBA" id="ARBA00022801"/>
    </source>
</evidence>
<feature type="active site" evidence="5 6">
    <location>
        <position position="168"/>
    </location>
</feature>
<protein>
    <recommendedName>
        <fullName evidence="5">Protein-glutamate methylesterase/protein-glutamine glutaminase</fullName>
        <ecNumber evidence="5">3.1.1.61</ecNumber>
        <ecNumber evidence="5">3.5.1.44</ecNumber>
    </recommendedName>
</protein>
<dbReference type="Pfam" id="PF00072">
    <property type="entry name" value="Response_reg"/>
    <property type="match status" value="1"/>
</dbReference>
<keyword evidence="5 7" id="KW-0597">Phosphoprotein</keyword>
<name>H1XPB2_CALAY</name>
<evidence type="ECO:0000313" key="13">
    <source>
        <dbReference type="Proteomes" id="UP000183868"/>
    </source>
</evidence>
<comment type="similarity">
    <text evidence="5">Belongs to the CheB family.</text>
</comment>
<dbReference type="GO" id="GO:0008984">
    <property type="term" value="F:protein-glutamate methylesterase activity"/>
    <property type="evidence" value="ECO:0007669"/>
    <property type="project" value="UniProtKB-UniRule"/>
</dbReference>
<dbReference type="Proteomes" id="UP000004671">
    <property type="component" value="Chromosome"/>
</dbReference>
<organism evidence="11 12">
    <name type="scientific">Caldithrix abyssi DSM 13497</name>
    <dbReference type="NCBI Taxonomy" id="880073"/>
    <lineage>
        <taxon>Bacteria</taxon>
        <taxon>Pseudomonadati</taxon>
        <taxon>Calditrichota</taxon>
        <taxon>Calditrichia</taxon>
        <taxon>Calditrichales</taxon>
        <taxon>Calditrichaceae</taxon>
        <taxon>Caldithrix</taxon>
    </lineage>
</organism>
<dbReference type="PANTHER" id="PTHR42872">
    <property type="entry name" value="PROTEIN-GLUTAMATE METHYLESTERASE/PROTEIN-GLUTAMINE GLUTAMINASE"/>
    <property type="match status" value="1"/>
</dbReference>
<dbReference type="AlphaFoldDB" id="H1XPB2"/>
<dbReference type="InterPro" id="IPR008248">
    <property type="entry name" value="CheB-like"/>
</dbReference>
<keyword evidence="12" id="KW-1185">Reference proteome</keyword>
<dbReference type="EMBL" id="CM001402">
    <property type="protein sequence ID" value="EHO42227.1"/>
    <property type="molecule type" value="Genomic_DNA"/>
</dbReference>
<dbReference type="PIRSF" id="PIRSF000876">
    <property type="entry name" value="RR_chemtxs_CheB"/>
    <property type="match status" value="1"/>
</dbReference>
<dbReference type="GO" id="GO:0005737">
    <property type="term" value="C:cytoplasm"/>
    <property type="evidence" value="ECO:0007669"/>
    <property type="project" value="UniProtKB-SubCell"/>
</dbReference>
<dbReference type="SMART" id="SM00448">
    <property type="entry name" value="REC"/>
    <property type="match status" value="1"/>
</dbReference>
<gene>
    <name evidence="5 10" type="primary">cheB</name>
    <name evidence="10" type="ORF">Cabys_1451</name>
    <name evidence="11" type="ORF">Calab_2617</name>
</gene>
<dbReference type="GO" id="GO:0000156">
    <property type="term" value="F:phosphorelay response regulator activity"/>
    <property type="evidence" value="ECO:0007669"/>
    <property type="project" value="InterPro"/>
</dbReference>
<dbReference type="EMBL" id="CP018099">
    <property type="protein sequence ID" value="APF18200.1"/>
    <property type="molecule type" value="Genomic_DNA"/>
</dbReference>
<dbReference type="InterPro" id="IPR000673">
    <property type="entry name" value="Sig_transdc_resp-reg_Me-estase"/>
</dbReference>
<dbReference type="Proteomes" id="UP000183868">
    <property type="component" value="Chromosome"/>
</dbReference>
<dbReference type="KEGG" id="caby:Cabys_1451"/>
<dbReference type="Gene3D" id="3.40.50.2300">
    <property type="match status" value="1"/>
</dbReference>
<dbReference type="EC" id="3.1.1.61" evidence="5"/>
<evidence type="ECO:0000256" key="7">
    <source>
        <dbReference type="PROSITE-ProRule" id="PRU00169"/>
    </source>
</evidence>
<evidence type="ECO:0000313" key="10">
    <source>
        <dbReference type="EMBL" id="APF18200.1"/>
    </source>
</evidence>